<comment type="catalytic activity">
    <reaction evidence="13">
        <text>L-threonyl-[protein] + ATP = O-phospho-L-threonyl-[protein] + ADP + H(+)</text>
        <dbReference type="Rhea" id="RHEA:46608"/>
        <dbReference type="Rhea" id="RHEA-COMP:11060"/>
        <dbReference type="Rhea" id="RHEA-COMP:11605"/>
        <dbReference type="ChEBI" id="CHEBI:15378"/>
        <dbReference type="ChEBI" id="CHEBI:30013"/>
        <dbReference type="ChEBI" id="CHEBI:30616"/>
        <dbReference type="ChEBI" id="CHEBI:61977"/>
        <dbReference type="ChEBI" id="CHEBI:456216"/>
        <dbReference type="EC" id="2.7.11.13"/>
    </reaction>
</comment>
<evidence type="ECO:0000256" key="15">
    <source>
        <dbReference type="PROSITE-ProRule" id="PRU10141"/>
    </source>
</evidence>
<name>A0A5N4AF92_PHOPY</name>
<evidence type="ECO:0000256" key="11">
    <source>
        <dbReference type="ARBA" id="ARBA00022833"/>
    </source>
</evidence>
<dbReference type="InterPro" id="IPR011009">
    <property type="entry name" value="Kinase-like_dom_sf"/>
</dbReference>
<keyword evidence="10" id="KW-0418">Kinase</keyword>
<dbReference type="GO" id="GO:0017158">
    <property type="term" value="P:regulation of calcium ion-dependent exocytosis"/>
    <property type="evidence" value="ECO:0007669"/>
    <property type="project" value="TreeGrafter"/>
</dbReference>
<dbReference type="Gene3D" id="2.60.40.150">
    <property type="entry name" value="C2 domain"/>
    <property type="match status" value="1"/>
</dbReference>
<dbReference type="GO" id="GO:0004697">
    <property type="term" value="F:diacylglycerol-dependent serine/threonine kinase activity"/>
    <property type="evidence" value="ECO:0007669"/>
    <property type="project" value="UniProtKB-EC"/>
</dbReference>
<dbReference type="Proteomes" id="UP000327044">
    <property type="component" value="Unassembled WGS sequence"/>
</dbReference>
<dbReference type="SUPFAM" id="SSF49562">
    <property type="entry name" value="C2 domain (Calcium/lipid-binding domain, CaLB)"/>
    <property type="match status" value="1"/>
</dbReference>
<evidence type="ECO:0000256" key="12">
    <source>
        <dbReference type="ARBA" id="ARBA00022840"/>
    </source>
</evidence>
<dbReference type="InterPro" id="IPR020454">
    <property type="entry name" value="DAG/PE-bd"/>
</dbReference>
<dbReference type="FunFam" id="3.30.60.20:FF:000052">
    <property type="entry name" value="Protein kinase C"/>
    <property type="match status" value="1"/>
</dbReference>
<dbReference type="InterPro" id="IPR002219">
    <property type="entry name" value="PKC_DAG/PE"/>
</dbReference>
<dbReference type="Pfam" id="PF00130">
    <property type="entry name" value="C1_1"/>
    <property type="match status" value="2"/>
</dbReference>
<comment type="catalytic activity">
    <reaction evidence="14">
        <text>L-seryl-[protein] + ATP = O-phospho-L-seryl-[protein] + ADP + H(+)</text>
        <dbReference type="Rhea" id="RHEA:17989"/>
        <dbReference type="Rhea" id="RHEA-COMP:9863"/>
        <dbReference type="Rhea" id="RHEA-COMP:11604"/>
        <dbReference type="ChEBI" id="CHEBI:15378"/>
        <dbReference type="ChEBI" id="CHEBI:29999"/>
        <dbReference type="ChEBI" id="CHEBI:30616"/>
        <dbReference type="ChEBI" id="CHEBI:83421"/>
        <dbReference type="ChEBI" id="CHEBI:456216"/>
        <dbReference type="EC" id="2.7.11.13"/>
    </reaction>
</comment>
<sequence length="365" mass="41213">MGKGRVLPWTLRGSAPVQEKGFGKQGFQCQVCSFVVHKRCHEYVTFSCPGVDKGADSDDTRTRHNFKSHTYASPTFCDHCGSLLYGVIHQGMKCTACDMNVHKRCVESTPNLCGCDHTERRGRIQLKVNCVGNKLSVEVCQGRNLIPMDPNGASDPYVKIKLIPDNDNVKKKTKTIRANLNPVWNETLTFELKPEDKDRRLLIEVWDWDRTSRNDFMGSLSFGISEIIKSSTDGWFKLLTQEEGEFYNVPVPEEGVDLAQMKKTSITRKPTLADKDVPHNMGKLDVIRATDFNFLMVLGKGSFGKVMLAERKGTDELYAIKILKKDIIIQDDDVECTMVEKRVLALSSKPPFLRSVTLGFYYSIN</sequence>
<dbReference type="CDD" id="cd20836">
    <property type="entry name" value="C1_cPKC_rpt2"/>
    <property type="match status" value="1"/>
</dbReference>
<dbReference type="GO" id="GO:0006887">
    <property type="term" value="P:exocytosis"/>
    <property type="evidence" value="ECO:0007669"/>
    <property type="project" value="TreeGrafter"/>
</dbReference>
<keyword evidence="12 15" id="KW-0067">ATP-binding</keyword>
<dbReference type="SUPFAM" id="SSF57889">
    <property type="entry name" value="Cysteine-rich domain"/>
    <property type="match status" value="2"/>
</dbReference>
<dbReference type="PRINTS" id="PR00360">
    <property type="entry name" value="C2DOMAIN"/>
</dbReference>
<dbReference type="PROSITE" id="PS50011">
    <property type="entry name" value="PROTEIN_KINASE_DOM"/>
    <property type="match status" value="1"/>
</dbReference>
<dbReference type="PROSITE" id="PS50081">
    <property type="entry name" value="ZF_DAG_PE_2"/>
    <property type="match status" value="2"/>
</dbReference>
<evidence type="ECO:0000313" key="20">
    <source>
        <dbReference type="Proteomes" id="UP000327044"/>
    </source>
</evidence>
<keyword evidence="9" id="KW-0863">Zinc-finger</keyword>
<proteinExistence type="inferred from homology"/>
<feature type="binding site" evidence="15">
    <location>
        <position position="321"/>
    </location>
    <ligand>
        <name>ATP</name>
        <dbReference type="ChEBI" id="CHEBI:30616"/>
    </ligand>
</feature>
<dbReference type="InterPro" id="IPR035892">
    <property type="entry name" value="C2_domain_sf"/>
</dbReference>
<feature type="domain" description="Phorbol-ester/DAG-type" evidence="18">
    <location>
        <begin position="1"/>
        <end position="48"/>
    </location>
</feature>
<evidence type="ECO:0000256" key="2">
    <source>
        <dbReference type="ARBA" id="ARBA00012429"/>
    </source>
</evidence>
<dbReference type="PRINTS" id="PR00008">
    <property type="entry name" value="DAGPEDOMAIN"/>
</dbReference>
<keyword evidence="8 15" id="KW-0547">Nucleotide-binding</keyword>
<feature type="domain" description="C2" evidence="16">
    <location>
        <begin position="120"/>
        <end position="236"/>
    </location>
</feature>
<evidence type="ECO:0000256" key="5">
    <source>
        <dbReference type="ARBA" id="ARBA00022679"/>
    </source>
</evidence>
<dbReference type="InterPro" id="IPR046349">
    <property type="entry name" value="C1-like_sf"/>
</dbReference>
<accession>A0A5N4AF92</accession>
<dbReference type="InterPro" id="IPR000008">
    <property type="entry name" value="C2_dom"/>
</dbReference>
<evidence type="ECO:0000256" key="4">
    <source>
        <dbReference type="ARBA" id="ARBA00022553"/>
    </source>
</evidence>
<dbReference type="Pfam" id="PF00168">
    <property type="entry name" value="C2"/>
    <property type="match status" value="1"/>
</dbReference>
<evidence type="ECO:0000256" key="10">
    <source>
        <dbReference type="ARBA" id="ARBA00022777"/>
    </source>
</evidence>
<keyword evidence="11" id="KW-0862">Zinc</keyword>
<evidence type="ECO:0000259" key="16">
    <source>
        <dbReference type="PROSITE" id="PS50004"/>
    </source>
</evidence>
<protein>
    <recommendedName>
        <fullName evidence="2">protein kinase C</fullName>
        <ecNumber evidence="2">2.7.11.13</ecNumber>
    </recommendedName>
</protein>
<evidence type="ECO:0000259" key="18">
    <source>
        <dbReference type="PROSITE" id="PS50081"/>
    </source>
</evidence>
<dbReference type="GO" id="GO:0005524">
    <property type="term" value="F:ATP binding"/>
    <property type="evidence" value="ECO:0007669"/>
    <property type="project" value="UniProtKB-UniRule"/>
</dbReference>
<dbReference type="PROSITE" id="PS00107">
    <property type="entry name" value="PROTEIN_KINASE_ATP"/>
    <property type="match status" value="1"/>
</dbReference>
<dbReference type="SMART" id="SM00109">
    <property type="entry name" value="C1"/>
    <property type="match status" value="2"/>
</dbReference>
<keyword evidence="5" id="KW-0808">Transferase</keyword>
<dbReference type="PANTHER" id="PTHR45729:SF9">
    <property type="entry name" value="DOUBLE C2-LIKE DOMAIN-CONTAINING PROTEIN BETA"/>
    <property type="match status" value="1"/>
</dbReference>
<evidence type="ECO:0000256" key="3">
    <source>
        <dbReference type="ARBA" id="ARBA00022527"/>
    </source>
</evidence>
<dbReference type="InterPro" id="IPR000719">
    <property type="entry name" value="Prot_kinase_dom"/>
</dbReference>
<dbReference type="EMBL" id="VVIM01000007">
    <property type="protein sequence ID" value="KAB0795966.1"/>
    <property type="molecule type" value="Genomic_DNA"/>
</dbReference>
<evidence type="ECO:0000256" key="6">
    <source>
        <dbReference type="ARBA" id="ARBA00022723"/>
    </source>
</evidence>
<evidence type="ECO:0000313" key="19">
    <source>
        <dbReference type="EMBL" id="KAB0795966.1"/>
    </source>
</evidence>
<dbReference type="GO" id="GO:0061669">
    <property type="term" value="P:spontaneous neurotransmitter secretion"/>
    <property type="evidence" value="ECO:0007669"/>
    <property type="project" value="TreeGrafter"/>
</dbReference>
<comment type="similarity">
    <text evidence="1">Belongs to the protein kinase superfamily. AGC Ser/Thr protein kinase family. PKC subfamily.</text>
</comment>
<gene>
    <name evidence="19" type="ORF">PPYR_10027</name>
</gene>
<dbReference type="PANTHER" id="PTHR45729">
    <property type="entry name" value="RABPHILIN, ISOFORM A"/>
    <property type="match status" value="1"/>
</dbReference>
<dbReference type="GO" id="GO:0008270">
    <property type="term" value="F:zinc ion binding"/>
    <property type="evidence" value="ECO:0007669"/>
    <property type="project" value="UniProtKB-KW"/>
</dbReference>
<dbReference type="InterPro" id="IPR017441">
    <property type="entry name" value="Protein_kinase_ATP_BS"/>
</dbReference>
<evidence type="ECO:0000256" key="9">
    <source>
        <dbReference type="ARBA" id="ARBA00022771"/>
    </source>
</evidence>
<dbReference type="CDD" id="cd04026">
    <property type="entry name" value="C2_PKC_alpha_gamma"/>
    <property type="match status" value="1"/>
</dbReference>
<feature type="domain" description="Phorbol-ester/DAG-type" evidence="18">
    <location>
        <begin position="63"/>
        <end position="113"/>
    </location>
</feature>
<keyword evidence="7" id="KW-0677">Repeat</keyword>
<dbReference type="EC" id="2.7.11.13" evidence="2"/>
<dbReference type="Gene3D" id="3.30.60.20">
    <property type="match status" value="2"/>
</dbReference>
<dbReference type="SMART" id="SM00239">
    <property type="entry name" value="C2"/>
    <property type="match status" value="1"/>
</dbReference>
<dbReference type="Gene3D" id="3.30.200.20">
    <property type="entry name" value="Phosphorylase Kinase, domain 1"/>
    <property type="match status" value="1"/>
</dbReference>
<keyword evidence="6" id="KW-0479">Metal-binding</keyword>
<comment type="caution">
    <text evidence="19">The sequence shown here is derived from an EMBL/GenBank/DDBJ whole genome shotgun (WGS) entry which is preliminary data.</text>
</comment>
<dbReference type="GO" id="GO:0098793">
    <property type="term" value="C:presynapse"/>
    <property type="evidence" value="ECO:0007669"/>
    <property type="project" value="GOC"/>
</dbReference>
<dbReference type="PROSITE" id="PS50004">
    <property type="entry name" value="C2"/>
    <property type="match status" value="1"/>
</dbReference>
<keyword evidence="4" id="KW-0597">Phosphoprotein</keyword>
<evidence type="ECO:0000259" key="17">
    <source>
        <dbReference type="PROSITE" id="PS50011"/>
    </source>
</evidence>
<evidence type="ECO:0000256" key="1">
    <source>
        <dbReference type="ARBA" id="ARBA00005490"/>
    </source>
</evidence>
<keyword evidence="3" id="KW-0723">Serine/threonine-protein kinase</keyword>
<dbReference type="AlphaFoldDB" id="A0A5N4AF92"/>
<evidence type="ECO:0000256" key="14">
    <source>
        <dbReference type="ARBA" id="ARBA00047470"/>
    </source>
</evidence>
<dbReference type="FunFam" id="3.30.200.20:FF:000080">
    <property type="entry name" value="Protein kinase C"/>
    <property type="match status" value="1"/>
</dbReference>
<organism evidence="19 20">
    <name type="scientific">Photinus pyralis</name>
    <name type="common">Common eastern firefly</name>
    <name type="synonym">Lampyris pyralis</name>
    <dbReference type="NCBI Taxonomy" id="7054"/>
    <lineage>
        <taxon>Eukaryota</taxon>
        <taxon>Metazoa</taxon>
        <taxon>Ecdysozoa</taxon>
        <taxon>Arthropoda</taxon>
        <taxon>Hexapoda</taxon>
        <taxon>Insecta</taxon>
        <taxon>Pterygota</taxon>
        <taxon>Neoptera</taxon>
        <taxon>Endopterygota</taxon>
        <taxon>Coleoptera</taxon>
        <taxon>Polyphaga</taxon>
        <taxon>Elateriformia</taxon>
        <taxon>Elateroidea</taxon>
        <taxon>Lampyridae</taxon>
        <taxon>Lampyrinae</taxon>
        <taxon>Photinus</taxon>
    </lineage>
</organism>
<feature type="domain" description="Protein kinase" evidence="17">
    <location>
        <begin position="292"/>
        <end position="365"/>
    </location>
</feature>
<dbReference type="InParanoid" id="A0A5N4AF92"/>
<evidence type="ECO:0000256" key="8">
    <source>
        <dbReference type="ARBA" id="ARBA00022741"/>
    </source>
</evidence>
<keyword evidence="20" id="KW-1185">Reference proteome</keyword>
<dbReference type="InterPro" id="IPR043566">
    <property type="entry name" value="Rabphilin/DOC2/Noc2"/>
</dbReference>
<evidence type="ECO:0000256" key="7">
    <source>
        <dbReference type="ARBA" id="ARBA00022737"/>
    </source>
</evidence>
<evidence type="ECO:0000256" key="13">
    <source>
        <dbReference type="ARBA" id="ARBA00047272"/>
    </source>
</evidence>
<dbReference type="SUPFAM" id="SSF56112">
    <property type="entry name" value="Protein kinase-like (PK-like)"/>
    <property type="match status" value="1"/>
</dbReference>
<reference evidence="19 20" key="1">
    <citation type="journal article" date="2018" name="Elife">
        <title>Firefly genomes illuminate parallel origins of bioluminescence in beetles.</title>
        <authorList>
            <person name="Fallon T.R."/>
            <person name="Lower S.E."/>
            <person name="Chang C.H."/>
            <person name="Bessho-Uehara M."/>
            <person name="Martin G.J."/>
            <person name="Bewick A.J."/>
            <person name="Behringer M."/>
            <person name="Debat H.J."/>
            <person name="Wong I."/>
            <person name="Day J.C."/>
            <person name="Suvorov A."/>
            <person name="Silva C.J."/>
            <person name="Stanger-Hall K.F."/>
            <person name="Hall D.W."/>
            <person name="Schmitz R.J."/>
            <person name="Nelson D.R."/>
            <person name="Lewis S.M."/>
            <person name="Shigenobu S."/>
            <person name="Bybee S.M."/>
            <person name="Larracuente A.M."/>
            <person name="Oba Y."/>
            <person name="Weng J.K."/>
        </authorList>
    </citation>
    <scope>NUCLEOTIDE SEQUENCE [LARGE SCALE GENOMIC DNA]</scope>
    <source>
        <strain evidence="19">1611_PpyrPB1</strain>
        <tissue evidence="19">Whole body</tissue>
    </source>
</reference>
<dbReference type="FunFam" id="2.60.40.150:FF:000012">
    <property type="entry name" value="Kinase C alpha type"/>
    <property type="match status" value="1"/>
</dbReference>